<gene>
    <name evidence="1" type="ORF">Waukesha92_24</name>
</gene>
<proteinExistence type="predicted"/>
<name>A0A068ETU0_9CAUD</name>
<keyword evidence="2" id="KW-1185">Reference proteome</keyword>
<protein>
    <submittedName>
        <fullName evidence="1">Uncharacterized protein</fullName>
    </submittedName>
</protein>
<reference evidence="1 2" key="1">
    <citation type="submission" date="2014-07" db="EMBL/GenBank/DDBJ databases">
        <title>Complete genome sequence of Waukesha92.</title>
        <authorList>
            <person name="Sauder A.B."/>
            <person name="Alali E."/>
            <person name="Alhouri R."/>
            <person name="Carter B."/>
            <person name="Delgado-Fabre N."/>
            <person name="Donovan M."/>
            <person name="Heindel A."/>
            <person name="Murray T."/>
            <person name="Selesky A."/>
            <person name="Langouet C."/>
            <person name="Temple L."/>
        </authorList>
    </citation>
    <scope>NUCLEOTIDE SEQUENCE [LARGE SCALE GENOMIC DNA]</scope>
</reference>
<dbReference type="EMBL" id="KJ920400">
    <property type="protein sequence ID" value="AID50213.1"/>
    <property type="molecule type" value="Genomic_DNA"/>
</dbReference>
<dbReference type="GeneID" id="22109947"/>
<organism evidence="1 2">
    <name type="scientific">Bacillus phage Waukesha92</name>
    <dbReference type="NCBI Taxonomy" id="1510440"/>
    <lineage>
        <taxon>Viruses</taxon>
        <taxon>Duplodnaviria</taxon>
        <taxon>Heunggongvirae</taxon>
        <taxon>Uroviricota</taxon>
        <taxon>Caudoviricetes</taxon>
        <taxon>Waukeshavirus</taxon>
        <taxon>Waukeshavirus waukesha92</taxon>
    </lineage>
</organism>
<dbReference type="OrthoDB" id="13104at10239"/>
<accession>A0A068ETU0</accession>
<evidence type="ECO:0000313" key="2">
    <source>
        <dbReference type="Proteomes" id="UP000027384"/>
    </source>
</evidence>
<dbReference type="RefSeq" id="YP_009099289.1">
    <property type="nucleotide sequence ID" value="NC_025424.1"/>
</dbReference>
<sequence>MKVTLVNINMTEIIAPFIAKGEWVAFEGKDYTMFAAVEDIAFIDQNGGIALYGTWGNESVMSVGDKGWQFADQCRKATEDEQYWEERRRVFAAKGRKNNEFHPGDFVSNDKRVLTVQHQDSETGLVAVLVNNSDERFQIDPKELEIYFFAEDMAG</sequence>
<dbReference type="KEGG" id="vg:22109947"/>
<dbReference type="Proteomes" id="UP000027384">
    <property type="component" value="Segment"/>
</dbReference>
<evidence type="ECO:0000313" key="1">
    <source>
        <dbReference type="EMBL" id="AID50213.1"/>
    </source>
</evidence>